<dbReference type="InterPro" id="IPR036047">
    <property type="entry name" value="F-box-like_dom_sf"/>
</dbReference>
<evidence type="ECO:0000259" key="1">
    <source>
        <dbReference type="PROSITE" id="PS50181"/>
    </source>
</evidence>
<dbReference type="AlphaFoldDB" id="A0AAD8RVI5"/>
<proteinExistence type="predicted"/>
<comment type="caution">
    <text evidence="2">The sequence shown here is derived from an EMBL/GenBank/DDBJ whole genome shotgun (WGS) entry which is preliminary data.</text>
</comment>
<dbReference type="SMART" id="SM00256">
    <property type="entry name" value="FBOX"/>
    <property type="match status" value="1"/>
</dbReference>
<accession>A0AAD8RVI5</accession>
<dbReference type="SUPFAM" id="SSF81383">
    <property type="entry name" value="F-box domain"/>
    <property type="match status" value="1"/>
</dbReference>
<evidence type="ECO:0000313" key="2">
    <source>
        <dbReference type="EMBL" id="KAK1632510.1"/>
    </source>
</evidence>
<dbReference type="InterPro" id="IPR050796">
    <property type="entry name" value="SCF_F-box_component"/>
</dbReference>
<dbReference type="Gene3D" id="1.20.1280.50">
    <property type="match status" value="1"/>
</dbReference>
<protein>
    <recommendedName>
        <fullName evidence="1">F-box domain-containing protein</fullName>
    </recommendedName>
</protein>
<dbReference type="Pfam" id="PF00646">
    <property type="entry name" value="F-box"/>
    <property type="match status" value="1"/>
</dbReference>
<dbReference type="Proteomes" id="UP001231189">
    <property type="component" value="Unassembled WGS sequence"/>
</dbReference>
<name>A0AAD8RVI5_LOLMU</name>
<feature type="domain" description="F-box" evidence="1">
    <location>
        <begin position="25"/>
        <end position="67"/>
    </location>
</feature>
<dbReference type="PANTHER" id="PTHR31672">
    <property type="entry name" value="BNACNNG10540D PROTEIN"/>
    <property type="match status" value="1"/>
</dbReference>
<evidence type="ECO:0000313" key="3">
    <source>
        <dbReference type="Proteomes" id="UP001231189"/>
    </source>
</evidence>
<organism evidence="2 3">
    <name type="scientific">Lolium multiflorum</name>
    <name type="common">Italian ryegrass</name>
    <name type="synonym">Lolium perenne subsp. multiflorum</name>
    <dbReference type="NCBI Taxonomy" id="4521"/>
    <lineage>
        <taxon>Eukaryota</taxon>
        <taxon>Viridiplantae</taxon>
        <taxon>Streptophyta</taxon>
        <taxon>Embryophyta</taxon>
        <taxon>Tracheophyta</taxon>
        <taxon>Spermatophyta</taxon>
        <taxon>Magnoliopsida</taxon>
        <taxon>Liliopsida</taxon>
        <taxon>Poales</taxon>
        <taxon>Poaceae</taxon>
        <taxon>BOP clade</taxon>
        <taxon>Pooideae</taxon>
        <taxon>Poodae</taxon>
        <taxon>Poeae</taxon>
        <taxon>Poeae Chloroplast Group 2 (Poeae type)</taxon>
        <taxon>Loliodinae</taxon>
        <taxon>Loliinae</taxon>
        <taxon>Lolium</taxon>
    </lineage>
</organism>
<sequence>MFPSWDEISLKNLGSAESSRGSKMQATAPYLPRDVLSEILLRLPPFHLRGLRHVCKEWRDIISSLVDLHMIHGPRTPTHTVVFSHGWDRRAWPFVERLGYGWLFDEEWRFTARFTVDVSARLLGTCKSLLFFLLPDVIKVVEPFTGESIIVPPSPARSRPRNKICMYSPSERTRSGGPCASRAPCTVPRTTTSWRAETGQCTGAAKRLVGP</sequence>
<reference evidence="2" key="1">
    <citation type="submission" date="2023-07" db="EMBL/GenBank/DDBJ databases">
        <title>A chromosome-level genome assembly of Lolium multiflorum.</title>
        <authorList>
            <person name="Chen Y."/>
            <person name="Copetti D."/>
            <person name="Kolliker R."/>
            <person name="Studer B."/>
        </authorList>
    </citation>
    <scope>NUCLEOTIDE SEQUENCE</scope>
    <source>
        <strain evidence="2">02402/16</strain>
        <tissue evidence="2">Leaf</tissue>
    </source>
</reference>
<dbReference type="InterPro" id="IPR001810">
    <property type="entry name" value="F-box_dom"/>
</dbReference>
<dbReference type="EMBL" id="JAUUTY010000005">
    <property type="protein sequence ID" value="KAK1632510.1"/>
    <property type="molecule type" value="Genomic_DNA"/>
</dbReference>
<keyword evidence="3" id="KW-1185">Reference proteome</keyword>
<dbReference type="PANTHER" id="PTHR31672:SF13">
    <property type="entry name" value="F-BOX PROTEIN CPR30-LIKE"/>
    <property type="match status" value="1"/>
</dbReference>
<gene>
    <name evidence="2" type="ORF">QYE76_006825</name>
</gene>
<dbReference type="PROSITE" id="PS50181">
    <property type="entry name" value="FBOX"/>
    <property type="match status" value="1"/>
</dbReference>